<comment type="caution">
    <text evidence="1">The sequence shown here is derived from an EMBL/GenBank/DDBJ whole genome shotgun (WGS) entry which is preliminary data.</text>
</comment>
<dbReference type="AlphaFoldDB" id="A0A9D4DJW3"/>
<accession>A0A9D4DJW3</accession>
<sequence length="106" mass="12080">MLCIDRSEAKHLHNKSKLFHESIDIEESFRPHVAGLPMVCHDRILINEWLQTPAAPYISMTSFGVNKEYFALMGGTNNELQDLINSLYERAGAYGLEVSLEKSKRI</sequence>
<proteinExistence type="predicted"/>
<dbReference type="Proteomes" id="UP000828390">
    <property type="component" value="Unassembled WGS sequence"/>
</dbReference>
<dbReference type="EMBL" id="JAIWYP010000010">
    <property type="protein sequence ID" value="KAH3748924.1"/>
    <property type="molecule type" value="Genomic_DNA"/>
</dbReference>
<organism evidence="1 2">
    <name type="scientific">Dreissena polymorpha</name>
    <name type="common">Zebra mussel</name>
    <name type="synonym">Mytilus polymorpha</name>
    <dbReference type="NCBI Taxonomy" id="45954"/>
    <lineage>
        <taxon>Eukaryota</taxon>
        <taxon>Metazoa</taxon>
        <taxon>Spiralia</taxon>
        <taxon>Lophotrochozoa</taxon>
        <taxon>Mollusca</taxon>
        <taxon>Bivalvia</taxon>
        <taxon>Autobranchia</taxon>
        <taxon>Heteroconchia</taxon>
        <taxon>Euheterodonta</taxon>
        <taxon>Imparidentia</taxon>
        <taxon>Neoheterodontei</taxon>
        <taxon>Myida</taxon>
        <taxon>Dreissenoidea</taxon>
        <taxon>Dreissenidae</taxon>
        <taxon>Dreissena</taxon>
    </lineage>
</organism>
<evidence type="ECO:0000313" key="2">
    <source>
        <dbReference type="Proteomes" id="UP000828390"/>
    </source>
</evidence>
<name>A0A9D4DJW3_DREPO</name>
<reference evidence="1" key="1">
    <citation type="journal article" date="2019" name="bioRxiv">
        <title>The Genome of the Zebra Mussel, Dreissena polymorpha: A Resource for Invasive Species Research.</title>
        <authorList>
            <person name="McCartney M.A."/>
            <person name="Auch B."/>
            <person name="Kono T."/>
            <person name="Mallez S."/>
            <person name="Zhang Y."/>
            <person name="Obille A."/>
            <person name="Becker A."/>
            <person name="Abrahante J.E."/>
            <person name="Garbe J."/>
            <person name="Badalamenti J.P."/>
            <person name="Herman A."/>
            <person name="Mangelson H."/>
            <person name="Liachko I."/>
            <person name="Sullivan S."/>
            <person name="Sone E.D."/>
            <person name="Koren S."/>
            <person name="Silverstein K.A.T."/>
            <person name="Beckman K.B."/>
            <person name="Gohl D.M."/>
        </authorList>
    </citation>
    <scope>NUCLEOTIDE SEQUENCE</scope>
    <source>
        <strain evidence="1">Duluth1</strain>
        <tissue evidence="1">Whole animal</tissue>
    </source>
</reference>
<protein>
    <submittedName>
        <fullName evidence="1">Uncharacterized protein</fullName>
    </submittedName>
</protein>
<keyword evidence="2" id="KW-1185">Reference proteome</keyword>
<gene>
    <name evidence="1" type="ORF">DPMN_183413</name>
</gene>
<reference evidence="1" key="2">
    <citation type="submission" date="2020-11" db="EMBL/GenBank/DDBJ databases">
        <authorList>
            <person name="McCartney M.A."/>
            <person name="Auch B."/>
            <person name="Kono T."/>
            <person name="Mallez S."/>
            <person name="Becker A."/>
            <person name="Gohl D.M."/>
            <person name="Silverstein K.A.T."/>
            <person name="Koren S."/>
            <person name="Bechman K.B."/>
            <person name="Herman A."/>
            <person name="Abrahante J.E."/>
            <person name="Garbe J."/>
        </authorList>
    </citation>
    <scope>NUCLEOTIDE SEQUENCE</scope>
    <source>
        <strain evidence="1">Duluth1</strain>
        <tissue evidence="1">Whole animal</tissue>
    </source>
</reference>
<evidence type="ECO:0000313" key="1">
    <source>
        <dbReference type="EMBL" id="KAH3748924.1"/>
    </source>
</evidence>